<evidence type="ECO:0000313" key="1">
    <source>
        <dbReference type="EMBL" id="CAI0425245.1"/>
    </source>
</evidence>
<proteinExistence type="predicted"/>
<dbReference type="Proteomes" id="UP001154282">
    <property type="component" value="Unassembled WGS sequence"/>
</dbReference>
<sequence>MVGPFSLCCKSEINLFSHTASHAASVAAIYSASAEDRATVFCFFELHEMGFEPRQNMYPDVLFRSSSDPAQSLSVYSVSLLSASFLYI</sequence>
<evidence type="ECO:0000313" key="2">
    <source>
        <dbReference type="Proteomes" id="UP001154282"/>
    </source>
</evidence>
<dbReference type="EMBL" id="CAMGYJ010000005">
    <property type="protein sequence ID" value="CAI0425245.1"/>
    <property type="molecule type" value="Genomic_DNA"/>
</dbReference>
<keyword evidence="2" id="KW-1185">Reference proteome</keyword>
<protein>
    <submittedName>
        <fullName evidence="1">Uncharacterized protein</fullName>
    </submittedName>
</protein>
<gene>
    <name evidence="1" type="ORF">LITE_LOCUS20306</name>
</gene>
<comment type="caution">
    <text evidence="1">The sequence shown here is derived from an EMBL/GenBank/DDBJ whole genome shotgun (WGS) entry which is preliminary data.</text>
</comment>
<organism evidence="1 2">
    <name type="scientific">Linum tenue</name>
    <dbReference type="NCBI Taxonomy" id="586396"/>
    <lineage>
        <taxon>Eukaryota</taxon>
        <taxon>Viridiplantae</taxon>
        <taxon>Streptophyta</taxon>
        <taxon>Embryophyta</taxon>
        <taxon>Tracheophyta</taxon>
        <taxon>Spermatophyta</taxon>
        <taxon>Magnoliopsida</taxon>
        <taxon>eudicotyledons</taxon>
        <taxon>Gunneridae</taxon>
        <taxon>Pentapetalae</taxon>
        <taxon>rosids</taxon>
        <taxon>fabids</taxon>
        <taxon>Malpighiales</taxon>
        <taxon>Linaceae</taxon>
        <taxon>Linum</taxon>
    </lineage>
</organism>
<dbReference type="AlphaFoldDB" id="A0AAV0KU62"/>
<reference evidence="1" key="1">
    <citation type="submission" date="2022-08" db="EMBL/GenBank/DDBJ databases">
        <authorList>
            <person name="Gutierrez-Valencia J."/>
        </authorList>
    </citation>
    <scope>NUCLEOTIDE SEQUENCE</scope>
</reference>
<name>A0AAV0KU62_9ROSI</name>
<feature type="non-terminal residue" evidence="1">
    <location>
        <position position="88"/>
    </location>
</feature>
<accession>A0AAV0KU62</accession>